<protein>
    <recommendedName>
        <fullName evidence="2">DUF11 domain-containing protein</fullName>
    </recommendedName>
</protein>
<dbReference type="InterPro" id="IPR047589">
    <property type="entry name" value="DUF11_rpt"/>
</dbReference>
<gene>
    <name evidence="1" type="ORF">MNB_SV-8-1074</name>
</gene>
<dbReference type="EMBL" id="FPHD01000002">
    <property type="protein sequence ID" value="SFV49931.1"/>
    <property type="molecule type" value="Genomic_DNA"/>
</dbReference>
<evidence type="ECO:0008006" key="2">
    <source>
        <dbReference type="Google" id="ProtNLM"/>
    </source>
</evidence>
<dbReference type="AlphaFoldDB" id="A0A1W1B8Q4"/>
<accession>A0A1W1B8Q4</accession>
<dbReference type="NCBIfam" id="TIGR01451">
    <property type="entry name" value="B_ant_repeat"/>
    <property type="match status" value="1"/>
</dbReference>
<reference evidence="1" key="1">
    <citation type="submission" date="2016-10" db="EMBL/GenBank/DDBJ databases">
        <authorList>
            <person name="de Groot N.N."/>
        </authorList>
    </citation>
    <scope>NUCLEOTIDE SEQUENCE</scope>
</reference>
<proteinExistence type="predicted"/>
<evidence type="ECO:0000313" key="1">
    <source>
        <dbReference type="EMBL" id="SFV49931.1"/>
    </source>
</evidence>
<name>A0A1W1B8Q4_9ZZZZ</name>
<sequence length="331" mass="34151">MKKSLVIASVMLFGFIGANATGTTAGTNIDNNASLTFTVGGVTQTEVHSNIDSFVVDRKIDIAIAVNNSPLTTTPGASAVELIYNVANEGNDDETWTFSLAENTTDDFDVDTLADCHLFNGATDLGTFAQDVAFTKDQNITLSVKCDMPLTATNGQNAEIFLVATIKNRTDDSANADDQTAIQNVFAEDASDNGNPPHSGSYSKGGTYHIETATVDLTKLSCVLTDGVSAAANSKRIPGATVIYMFDVNNTGSTAASGITINDTLAATLDYGTIANVKIDTDTGVPCVCTNGTAASGAAAANTGADPVVTIDGATVSASNHTCISFEVDIL</sequence>
<organism evidence="1">
    <name type="scientific">hydrothermal vent metagenome</name>
    <dbReference type="NCBI Taxonomy" id="652676"/>
    <lineage>
        <taxon>unclassified sequences</taxon>
        <taxon>metagenomes</taxon>
        <taxon>ecological metagenomes</taxon>
    </lineage>
</organism>